<evidence type="ECO:0000256" key="2">
    <source>
        <dbReference type="ARBA" id="ARBA00007447"/>
    </source>
</evidence>
<dbReference type="InterPro" id="IPR033121">
    <property type="entry name" value="PEPTIDASE_A1"/>
</dbReference>
<dbReference type="PANTHER" id="PTHR47966:SF49">
    <property type="entry name" value="PEPSIN A-5"/>
    <property type="match status" value="1"/>
</dbReference>
<protein>
    <recommendedName>
        <fullName evidence="10">Peptidase A1 domain-containing protein</fullName>
    </recommendedName>
</protein>
<dbReference type="GO" id="GO:0004190">
    <property type="term" value="F:aspartic-type endopeptidase activity"/>
    <property type="evidence" value="ECO:0007669"/>
    <property type="project" value="UniProtKB-KW"/>
</dbReference>
<evidence type="ECO:0000256" key="8">
    <source>
        <dbReference type="RuleBase" id="RU000454"/>
    </source>
</evidence>
<dbReference type="InterPro" id="IPR021109">
    <property type="entry name" value="Peptidase_aspartic_dom_sf"/>
</dbReference>
<feature type="signal peptide" evidence="9">
    <location>
        <begin position="1"/>
        <end position="15"/>
    </location>
</feature>
<name>A0A5N3W7U3_MUNMU</name>
<dbReference type="PROSITE" id="PS00141">
    <property type="entry name" value="ASP_PROTEASE"/>
    <property type="match status" value="2"/>
</dbReference>
<comment type="similarity">
    <text evidence="2 8">Belongs to the peptidase A1 family.</text>
</comment>
<evidence type="ECO:0000256" key="9">
    <source>
        <dbReference type="SAM" id="SignalP"/>
    </source>
</evidence>
<dbReference type="SUPFAM" id="SSF50630">
    <property type="entry name" value="Acid proteases"/>
    <property type="match status" value="1"/>
</dbReference>
<dbReference type="Gene3D" id="6.10.140.60">
    <property type="match status" value="1"/>
</dbReference>
<dbReference type="Proteomes" id="UP000326458">
    <property type="component" value="Unassembled WGS sequence"/>
</dbReference>
<keyword evidence="8" id="KW-0064">Aspartyl protease</keyword>
<keyword evidence="8" id="KW-0645">Protease</keyword>
<feature type="chain" id="PRO_5024380064" description="Peptidase A1 domain-containing protein" evidence="9">
    <location>
        <begin position="16"/>
        <end position="384"/>
    </location>
</feature>
<evidence type="ECO:0000256" key="5">
    <source>
        <dbReference type="ARBA" id="ARBA00023157"/>
    </source>
</evidence>
<keyword evidence="3" id="KW-0964">Secreted</keyword>
<dbReference type="GO" id="GO:0006508">
    <property type="term" value="P:proteolysis"/>
    <property type="evidence" value="ECO:0007669"/>
    <property type="project" value="UniProtKB-KW"/>
</dbReference>
<keyword evidence="5 7" id="KW-1015">Disulfide bond</keyword>
<proteinExistence type="inferred from homology"/>
<evidence type="ECO:0000256" key="1">
    <source>
        <dbReference type="ARBA" id="ARBA00004239"/>
    </source>
</evidence>
<dbReference type="FunFam" id="2.40.70.10:FF:000006">
    <property type="entry name" value="Cathepsin E"/>
    <property type="match status" value="1"/>
</dbReference>
<dbReference type="EMBL" id="VCEA01000001">
    <property type="protein sequence ID" value="KAB0357742.1"/>
    <property type="molecule type" value="Genomic_DNA"/>
</dbReference>
<dbReference type="InterPro" id="IPR001461">
    <property type="entry name" value="Aspartic_peptidase_A1"/>
</dbReference>
<comment type="caution">
    <text evidence="11">The sequence shown here is derived from an EMBL/GenBank/DDBJ whole genome shotgun (WGS) entry which is preliminary data.</text>
</comment>
<evidence type="ECO:0000259" key="10">
    <source>
        <dbReference type="PROSITE" id="PS51767"/>
    </source>
</evidence>
<feature type="active site" evidence="6">
    <location>
        <position position="270"/>
    </location>
</feature>
<sequence length="384" mass="42475">MKWLGLLGLVAFSECIVIIPLTKMKTVQDTLPEKNVLKNFLEKHAYRLSRNSASDPKFTSHPLKNMQDFFYTGNITIGTPPQEFRVIFDTGSSVTWVASVYCHSPSCSAMIRFNPEASNTFHASNQSINLSYGLAWMKGVLGYDTVRIGNLVIVNQTFGLAKEYERLIVSKPVDGILGLGFPKLAKGTIPILDNLKKQGVTSEPVFAFYLTTQKESGSVVMFGGVDHSYHKGELNWVPVSKPGFWQIAMDRISINGTVVACSCGCQALVDTGTTMLIGPSDAVTKIDGFLQPKPSEDSKIPCKLTSTLPPIVFTINGIDYPVPAQAYMEKKPLGCCREEENFGATRTLRCMNKEKTWVLGDIFLRLYFSVFDWKNNRIGLAPAV</sequence>
<accession>A0A5N3W7U3</accession>
<dbReference type="AlphaFoldDB" id="A0A5N3W7U3"/>
<dbReference type="PROSITE" id="PS51767">
    <property type="entry name" value="PEPTIDASE_A1"/>
    <property type="match status" value="1"/>
</dbReference>
<keyword evidence="8" id="KW-0378">Hydrolase</keyword>
<comment type="subcellular location">
    <subcellularLocation>
        <location evidence="1">Secreted</location>
        <location evidence="1">Extracellular space</location>
    </subcellularLocation>
</comment>
<dbReference type="InterPro" id="IPR012848">
    <property type="entry name" value="Aspartic_peptidase_N"/>
</dbReference>
<feature type="active site" evidence="6">
    <location>
        <position position="89"/>
    </location>
</feature>
<feature type="disulfide bond" evidence="7">
    <location>
        <begin position="261"/>
        <end position="265"/>
    </location>
</feature>
<evidence type="ECO:0000256" key="7">
    <source>
        <dbReference type="PIRSR" id="PIRSR601461-2"/>
    </source>
</evidence>
<evidence type="ECO:0000313" key="12">
    <source>
        <dbReference type="Proteomes" id="UP000326458"/>
    </source>
</evidence>
<feature type="disulfide bond" evidence="7">
    <location>
        <begin position="102"/>
        <end position="107"/>
    </location>
</feature>
<keyword evidence="4 9" id="KW-0732">Signal</keyword>
<evidence type="ECO:0000256" key="3">
    <source>
        <dbReference type="ARBA" id="ARBA00022525"/>
    </source>
</evidence>
<evidence type="ECO:0000256" key="6">
    <source>
        <dbReference type="PIRSR" id="PIRSR601461-1"/>
    </source>
</evidence>
<dbReference type="Pfam" id="PF07966">
    <property type="entry name" value="A1_Propeptide"/>
    <property type="match status" value="1"/>
</dbReference>
<dbReference type="Gene3D" id="2.40.70.10">
    <property type="entry name" value="Acid Proteases"/>
    <property type="match status" value="2"/>
</dbReference>
<organism evidence="11 12">
    <name type="scientific">Muntiacus muntjak</name>
    <name type="common">Barking deer</name>
    <name type="synonym">Indian muntjac</name>
    <dbReference type="NCBI Taxonomy" id="9888"/>
    <lineage>
        <taxon>Eukaryota</taxon>
        <taxon>Metazoa</taxon>
        <taxon>Chordata</taxon>
        <taxon>Craniata</taxon>
        <taxon>Vertebrata</taxon>
        <taxon>Euteleostomi</taxon>
        <taxon>Mammalia</taxon>
        <taxon>Eutheria</taxon>
        <taxon>Laurasiatheria</taxon>
        <taxon>Artiodactyla</taxon>
        <taxon>Ruminantia</taxon>
        <taxon>Pecora</taxon>
        <taxon>Cervidae</taxon>
        <taxon>Muntiacinae</taxon>
        <taxon>Muntiacus</taxon>
    </lineage>
</organism>
<gene>
    <name evidence="11" type="ORF">FD754_001898</name>
</gene>
<reference evidence="11 12" key="1">
    <citation type="submission" date="2019-06" db="EMBL/GenBank/DDBJ databases">
        <title>Discovery of a novel chromosome fission-fusion reversal in muntjac.</title>
        <authorList>
            <person name="Mudd A.B."/>
            <person name="Bredeson J.V."/>
            <person name="Baum R."/>
            <person name="Hockemeyer D."/>
            <person name="Rokhsar D.S."/>
        </authorList>
    </citation>
    <scope>NUCLEOTIDE SEQUENCE [LARGE SCALE GENOMIC DNA]</scope>
    <source>
        <strain evidence="11">UTSW_UCB_Mm</strain>
        <tissue evidence="11">Fibroblast cell line</tissue>
    </source>
</reference>
<evidence type="ECO:0000313" key="11">
    <source>
        <dbReference type="EMBL" id="KAB0357742.1"/>
    </source>
</evidence>
<keyword evidence="12" id="KW-1185">Reference proteome</keyword>
<dbReference type="PANTHER" id="PTHR47966">
    <property type="entry name" value="BETA-SITE APP-CLEAVING ENZYME, ISOFORM A-RELATED"/>
    <property type="match status" value="1"/>
</dbReference>
<dbReference type="InterPro" id="IPR001969">
    <property type="entry name" value="Aspartic_peptidase_AS"/>
</dbReference>
<dbReference type="PRINTS" id="PR00792">
    <property type="entry name" value="PEPSIN"/>
</dbReference>
<evidence type="ECO:0000256" key="4">
    <source>
        <dbReference type="ARBA" id="ARBA00022729"/>
    </source>
</evidence>
<dbReference type="FunFam" id="2.40.70.10:FF:000004">
    <property type="entry name" value="Pepsin A"/>
    <property type="match status" value="1"/>
</dbReference>
<dbReference type="Pfam" id="PF00026">
    <property type="entry name" value="Asp"/>
    <property type="match status" value="1"/>
</dbReference>
<feature type="domain" description="Peptidase A1" evidence="10">
    <location>
        <begin position="71"/>
        <end position="381"/>
    </location>
</feature>
<dbReference type="GO" id="GO:0005576">
    <property type="term" value="C:extracellular region"/>
    <property type="evidence" value="ECO:0007669"/>
    <property type="project" value="UniProtKB-SubCell"/>
</dbReference>